<feature type="region of interest" description="Disordered" evidence="1">
    <location>
        <begin position="259"/>
        <end position="319"/>
    </location>
</feature>
<feature type="non-terminal residue" evidence="2">
    <location>
        <position position="319"/>
    </location>
</feature>
<evidence type="ECO:0000313" key="2">
    <source>
        <dbReference type="EMBL" id="CAA9214688.1"/>
    </source>
</evidence>
<evidence type="ECO:0000256" key="1">
    <source>
        <dbReference type="SAM" id="MobiDB-lite"/>
    </source>
</evidence>
<proteinExistence type="predicted"/>
<name>A0A6J4H581_9ACTN</name>
<reference evidence="2" key="1">
    <citation type="submission" date="2020-02" db="EMBL/GenBank/DDBJ databases">
        <authorList>
            <person name="Meier V. D."/>
        </authorList>
    </citation>
    <scope>NUCLEOTIDE SEQUENCE</scope>
    <source>
        <strain evidence="2">AVDCRST_MAG50</strain>
    </source>
</reference>
<keyword evidence="2" id="KW-0560">Oxidoreductase</keyword>
<organism evidence="2">
    <name type="scientific">uncultured Acidimicrobiales bacterium</name>
    <dbReference type="NCBI Taxonomy" id="310071"/>
    <lineage>
        <taxon>Bacteria</taxon>
        <taxon>Bacillati</taxon>
        <taxon>Actinomycetota</taxon>
        <taxon>Acidimicrobiia</taxon>
        <taxon>Acidimicrobiales</taxon>
        <taxon>environmental samples</taxon>
    </lineage>
</organism>
<dbReference type="GO" id="GO:0004497">
    <property type="term" value="F:monooxygenase activity"/>
    <property type="evidence" value="ECO:0007669"/>
    <property type="project" value="UniProtKB-KW"/>
</dbReference>
<feature type="region of interest" description="Disordered" evidence="1">
    <location>
        <begin position="161"/>
        <end position="233"/>
    </location>
</feature>
<feature type="compositionally biased region" description="Low complexity" evidence="1">
    <location>
        <begin position="75"/>
        <end position="84"/>
    </location>
</feature>
<feature type="compositionally biased region" description="Low complexity" evidence="1">
    <location>
        <begin position="217"/>
        <end position="231"/>
    </location>
</feature>
<dbReference type="EMBL" id="CADCTF010000013">
    <property type="protein sequence ID" value="CAA9214688.1"/>
    <property type="molecule type" value="Genomic_DNA"/>
</dbReference>
<protein>
    <submittedName>
        <fullName evidence="2">Monooxygenase</fullName>
    </submittedName>
</protein>
<feature type="compositionally biased region" description="Low complexity" evidence="1">
    <location>
        <begin position="7"/>
        <end position="17"/>
    </location>
</feature>
<feature type="region of interest" description="Disordered" evidence="1">
    <location>
        <begin position="1"/>
        <end position="104"/>
    </location>
</feature>
<gene>
    <name evidence="2" type="ORF">AVDCRST_MAG50-395</name>
</gene>
<accession>A0A6J4H581</accession>
<dbReference type="AlphaFoldDB" id="A0A6J4H581"/>
<feature type="compositionally biased region" description="Basic residues" evidence="1">
    <location>
        <begin position="18"/>
        <end position="33"/>
    </location>
</feature>
<keyword evidence="2" id="KW-0503">Monooxygenase</keyword>
<feature type="compositionally biased region" description="Low complexity" evidence="1">
    <location>
        <begin position="259"/>
        <end position="277"/>
    </location>
</feature>
<feature type="non-terminal residue" evidence="2">
    <location>
        <position position="1"/>
    </location>
</feature>
<sequence>GPAHLQRAPAGGHLRPAAGRRPRHRGRRLRRLLPVRPLPAHRAGGRRAGANRRVDHPCRPGPRHVAHPPGHVGELGHLPLPGRAGHLGGPGGRHERRSGRAGAGHRVVRAGAQELRHRLPQPRRALRALRGAAADRARSLGGTLGRPVLVRRAPLPAGRLACPSEARAEAPPARDHRRARTQAHRPPDGHLRRRVQRAALAAPARRRPSHVRGGVGSVRASGPGPGVPEAVGGEGRLLRGERAGARAPGCCHRPAAGDAARTGADGLAPGGRRPAGGLRRGRCRPHVPAGVRLGRPRPHRPAGCGGAPGRRRYPSGCWL</sequence>